<keyword evidence="2" id="KW-1185">Reference proteome</keyword>
<feature type="non-terminal residue" evidence="1">
    <location>
        <position position="1"/>
    </location>
</feature>
<dbReference type="SUPFAM" id="SSF51430">
    <property type="entry name" value="NAD(P)-linked oxidoreductase"/>
    <property type="match status" value="1"/>
</dbReference>
<reference evidence="1 2" key="1">
    <citation type="journal article" date="2018" name="New Phytol.">
        <title>Phylogenomics of Endogonaceae and evolution of mycorrhizas within Mucoromycota.</title>
        <authorList>
            <person name="Chang Y."/>
            <person name="Desiro A."/>
            <person name="Na H."/>
            <person name="Sandor L."/>
            <person name="Lipzen A."/>
            <person name="Clum A."/>
            <person name="Barry K."/>
            <person name="Grigoriev I.V."/>
            <person name="Martin F.M."/>
            <person name="Stajich J.E."/>
            <person name="Smith M.E."/>
            <person name="Bonito G."/>
            <person name="Spatafora J.W."/>
        </authorList>
    </citation>
    <scope>NUCLEOTIDE SEQUENCE [LARGE SCALE GENOMIC DNA]</scope>
    <source>
        <strain evidence="1 2">AD002</strain>
    </source>
</reference>
<sequence length="138" mass="15309">GVQFDLVLPVAMRTREEGVCSFGPVEACSSVRCVTYLDCGGFQEDRQVPGASLLHPEPSTNQPTHRALLLSQNSIAWAAQRGTSVIPKSVTLSRIAQNFQDFVLAEEDFLKVSTLGKRNHRYNDPGTLEWSVDIFEEK</sequence>
<name>A0A433PRJ7_9FUNG</name>
<organism evidence="1 2">
    <name type="scientific">Jimgerdemannia flammicorona</name>
    <dbReference type="NCBI Taxonomy" id="994334"/>
    <lineage>
        <taxon>Eukaryota</taxon>
        <taxon>Fungi</taxon>
        <taxon>Fungi incertae sedis</taxon>
        <taxon>Mucoromycota</taxon>
        <taxon>Mucoromycotina</taxon>
        <taxon>Endogonomycetes</taxon>
        <taxon>Endogonales</taxon>
        <taxon>Endogonaceae</taxon>
        <taxon>Jimgerdemannia</taxon>
    </lineage>
</organism>
<gene>
    <name evidence="1" type="ORF">BC938DRAFT_475609</name>
</gene>
<comment type="caution">
    <text evidence="1">The sequence shown here is derived from an EMBL/GenBank/DDBJ whole genome shotgun (WGS) entry which is preliminary data.</text>
</comment>
<dbReference type="Gene3D" id="3.20.20.100">
    <property type="entry name" value="NADP-dependent oxidoreductase domain"/>
    <property type="match status" value="1"/>
</dbReference>
<dbReference type="EMBL" id="RBNJ01021196">
    <property type="protein sequence ID" value="RUS20165.1"/>
    <property type="molecule type" value="Genomic_DNA"/>
</dbReference>
<dbReference type="Proteomes" id="UP000274822">
    <property type="component" value="Unassembled WGS sequence"/>
</dbReference>
<accession>A0A433PRJ7</accession>
<proteinExistence type="predicted"/>
<evidence type="ECO:0000313" key="1">
    <source>
        <dbReference type="EMBL" id="RUS20165.1"/>
    </source>
</evidence>
<dbReference type="AlphaFoldDB" id="A0A433PRJ7"/>
<protein>
    <submittedName>
        <fullName evidence="1">Uncharacterized protein</fullName>
    </submittedName>
</protein>
<dbReference type="InterPro" id="IPR036812">
    <property type="entry name" value="NAD(P)_OxRdtase_dom_sf"/>
</dbReference>
<evidence type="ECO:0000313" key="2">
    <source>
        <dbReference type="Proteomes" id="UP000274822"/>
    </source>
</evidence>